<reference evidence="2" key="2">
    <citation type="submission" date="2015-06" db="UniProtKB">
        <authorList>
            <consortium name="EnsemblMetazoa"/>
        </authorList>
    </citation>
    <scope>IDENTIFICATION</scope>
</reference>
<feature type="region of interest" description="Disordered" evidence="1">
    <location>
        <begin position="1"/>
        <end position="58"/>
    </location>
</feature>
<dbReference type="Proteomes" id="UP000015104">
    <property type="component" value="Unassembled WGS sequence"/>
</dbReference>
<feature type="region of interest" description="Disordered" evidence="1">
    <location>
        <begin position="93"/>
        <end position="118"/>
    </location>
</feature>
<feature type="compositionally biased region" description="Polar residues" evidence="1">
    <location>
        <begin position="38"/>
        <end position="58"/>
    </location>
</feature>
<evidence type="ECO:0000256" key="1">
    <source>
        <dbReference type="SAM" id="MobiDB-lite"/>
    </source>
</evidence>
<feature type="compositionally biased region" description="Polar residues" evidence="1">
    <location>
        <begin position="342"/>
        <end position="355"/>
    </location>
</feature>
<dbReference type="AlphaFoldDB" id="T1L5U9"/>
<feature type="compositionally biased region" description="Polar residues" evidence="1">
    <location>
        <begin position="1"/>
        <end position="23"/>
    </location>
</feature>
<dbReference type="EMBL" id="CAEY01001469">
    <property type="status" value="NOT_ANNOTATED_CDS"/>
    <property type="molecule type" value="Genomic_DNA"/>
</dbReference>
<sequence length="846" mass="92496">MNGRSQSSSVPGDSQHIQKNSGDIPSCVDENNRAGSEGSITPTNPDRNSPTYESSKSTVLSYIKREPVQLSALKSTKSYPGSHLAESLYSSTGTLSRLGKPAPPPPVRKTSSISDPNAITLGTLRSAGVSTYEEIKTLKRHSRNRSGGSSFNTYEELNSDKNAIYYAARKSCLSTSLTSLVEPIYSTLDSNNTGTANYYDSKIVTVNSLGNQEKQDASKSYSQIYNAPHHPASSQQSSSTSTLLNHQNLYKQRNDDDVLPPPPPEAYSDSENQHIHPSNTKINCSRREFLQTLNAKLSVFQNQRLSPKLAKRRSMSLPHSDQEWDSDSGITSQSTSSNKSSPRGSTSSHSESFAQSLVKRLSAYGGRNSNSNSINNGSQVDSSRSRANHGNNQSNTNNNSHAIYSSFFFGRNKAGESDSKNVPQNYGHGDVDDYSLSKMKMNSSQHSEVAKAAATEAIRRKKSQSECSLESNIRESNSQINPESHPPSVMHASASENSSSNCMDRIYRSHQHYLSHYNHQHHPSNPFHQNYASENMQTENVYTTRNQSVYQSTSNQPNAYLPGPYSGSHANHQQKIYSQTAMYSAPNSYLNNNGYNPPKGPNNNTMSRSDIGSSVSSSSVEQSQHIQENSGDILSESNRACSEGSITPTNPDRNSPTYESSKSTVLSYIKREPVQLSALKSTKSYPGSHLAESLYSSTGTLSRLGKPAPPPPVRKTSSISDPNAITLGTLRSAGVSTYEEIKTLKRNSRNRSGGSSFNTYEELNSDKNAIYYAARKSCLSTSLTSLVEPIYSTLDSNSTGTANYYDTKSVTVNSLGNQEKQDSSKPYSQIQDPKQHPTSSVAFTVF</sequence>
<organism evidence="2 3">
    <name type="scientific">Tetranychus urticae</name>
    <name type="common">Two-spotted spider mite</name>
    <dbReference type="NCBI Taxonomy" id="32264"/>
    <lineage>
        <taxon>Eukaryota</taxon>
        <taxon>Metazoa</taxon>
        <taxon>Ecdysozoa</taxon>
        <taxon>Arthropoda</taxon>
        <taxon>Chelicerata</taxon>
        <taxon>Arachnida</taxon>
        <taxon>Acari</taxon>
        <taxon>Acariformes</taxon>
        <taxon>Trombidiformes</taxon>
        <taxon>Prostigmata</taxon>
        <taxon>Eleutherengona</taxon>
        <taxon>Raphignathae</taxon>
        <taxon>Tetranychoidea</taxon>
        <taxon>Tetranychidae</taxon>
        <taxon>Tetranychus</taxon>
    </lineage>
</organism>
<evidence type="ECO:0000313" key="3">
    <source>
        <dbReference type="Proteomes" id="UP000015104"/>
    </source>
</evidence>
<evidence type="ECO:0000313" key="2">
    <source>
        <dbReference type="EnsemblMetazoa" id="tetur556g00010.1"/>
    </source>
</evidence>
<name>T1L5U9_TETUR</name>
<feature type="region of interest" description="Disordered" evidence="1">
    <location>
        <begin position="551"/>
        <end position="570"/>
    </location>
</feature>
<feature type="region of interest" description="Disordered" evidence="1">
    <location>
        <begin position="308"/>
        <end position="400"/>
    </location>
</feature>
<feature type="region of interest" description="Disordered" evidence="1">
    <location>
        <begin position="455"/>
        <end position="496"/>
    </location>
</feature>
<feature type="compositionally biased region" description="Low complexity" evidence="1">
    <location>
        <begin position="327"/>
        <end position="341"/>
    </location>
</feature>
<reference evidence="3" key="1">
    <citation type="submission" date="2011-08" db="EMBL/GenBank/DDBJ databases">
        <authorList>
            <person name="Rombauts S."/>
        </authorList>
    </citation>
    <scope>NUCLEOTIDE SEQUENCE</scope>
    <source>
        <strain evidence="3">London</strain>
    </source>
</reference>
<dbReference type="EnsemblMetazoa" id="tetur556g00010.1">
    <property type="protein sequence ID" value="tetur556g00010.1"/>
    <property type="gene ID" value="tetur556g00010"/>
</dbReference>
<feature type="region of interest" description="Disordered" evidence="1">
    <location>
        <begin position="253"/>
        <end position="278"/>
    </location>
</feature>
<feature type="region of interest" description="Disordered" evidence="1">
    <location>
        <begin position="699"/>
        <end position="722"/>
    </location>
</feature>
<feature type="compositionally biased region" description="Low complexity" evidence="1">
    <location>
        <begin position="591"/>
        <end position="623"/>
    </location>
</feature>
<feature type="compositionally biased region" description="Low complexity" evidence="1">
    <location>
        <begin position="365"/>
        <end position="378"/>
    </location>
</feature>
<proteinExistence type="predicted"/>
<feature type="region of interest" description="Disordered" evidence="1">
    <location>
        <begin position="588"/>
        <end position="661"/>
    </location>
</feature>
<feature type="region of interest" description="Disordered" evidence="1">
    <location>
        <begin position="816"/>
        <end position="846"/>
    </location>
</feature>
<feature type="compositionally biased region" description="Polar residues" evidence="1">
    <location>
        <begin position="465"/>
        <end position="482"/>
    </location>
</feature>
<protein>
    <submittedName>
        <fullName evidence="2">Uncharacterized protein</fullName>
    </submittedName>
</protein>
<feature type="compositionally biased region" description="Low complexity" evidence="1">
    <location>
        <begin position="388"/>
        <end position="399"/>
    </location>
</feature>
<feature type="compositionally biased region" description="Polar residues" evidence="1">
    <location>
        <begin position="624"/>
        <end position="661"/>
    </location>
</feature>
<dbReference type="HOGENOM" id="CLU_017143_0_0_1"/>
<keyword evidence="3" id="KW-1185">Reference proteome</keyword>
<accession>T1L5U9</accession>